<organism evidence="1 2">
    <name type="scientific">Bambusicola thoracicus</name>
    <name type="common">Chinese bamboo-partridge</name>
    <name type="synonym">Perdix thoracica</name>
    <dbReference type="NCBI Taxonomy" id="9083"/>
    <lineage>
        <taxon>Eukaryota</taxon>
        <taxon>Metazoa</taxon>
        <taxon>Chordata</taxon>
        <taxon>Craniata</taxon>
        <taxon>Vertebrata</taxon>
        <taxon>Euteleostomi</taxon>
        <taxon>Archelosauria</taxon>
        <taxon>Archosauria</taxon>
        <taxon>Dinosauria</taxon>
        <taxon>Saurischia</taxon>
        <taxon>Theropoda</taxon>
        <taxon>Coelurosauria</taxon>
        <taxon>Aves</taxon>
        <taxon>Neognathae</taxon>
        <taxon>Galloanserae</taxon>
        <taxon>Galliformes</taxon>
        <taxon>Phasianidae</taxon>
        <taxon>Perdicinae</taxon>
        <taxon>Bambusicola</taxon>
    </lineage>
</organism>
<dbReference type="InterPro" id="IPR029058">
    <property type="entry name" value="AB_hydrolase_fold"/>
</dbReference>
<gene>
    <name evidence="1" type="ORF">CIB84_011141</name>
</gene>
<dbReference type="SUPFAM" id="SSF53474">
    <property type="entry name" value="alpha/beta-Hydrolases"/>
    <property type="match status" value="1"/>
</dbReference>
<sequence>MIYSDWALAALSGKILEKMGVCTEITFTRYMRSGKKRGPEPWLCLQDMRFGGVPVRLYLPRVPSAALRPATIFFHGGGWIYCSIGREGEFCPDSWEKG</sequence>
<name>A0A2P4SLY5_BAMTH</name>
<evidence type="ECO:0008006" key="3">
    <source>
        <dbReference type="Google" id="ProtNLM"/>
    </source>
</evidence>
<proteinExistence type="predicted"/>
<dbReference type="Proteomes" id="UP000237246">
    <property type="component" value="Unassembled WGS sequence"/>
</dbReference>
<comment type="caution">
    <text evidence="1">The sequence shown here is derived from an EMBL/GenBank/DDBJ whole genome shotgun (WGS) entry which is preliminary data.</text>
</comment>
<dbReference type="Gene3D" id="3.40.50.1820">
    <property type="entry name" value="alpha/beta hydrolase"/>
    <property type="match status" value="1"/>
</dbReference>
<dbReference type="AlphaFoldDB" id="A0A2P4SLY5"/>
<evidence type="ECO:0000313" key="1">
    <source>
        <dbReference type="EMBL" id="POI25109.1"/>
    </source>
</evidence>
<dbReference type="OrthoDB" id="408631at2759"/>
<protein>
    <recommendedName>
        <fullName evidence="3">Alpha/beta hydrolase fold-3 domain-containing protein</fullName>
    </recommendedName>
</protein>
<evidence type="ECO:0000313" key="2">
    <source>
        <dbReference type="Proteomes" id="UP000237246"/>
    </source>
</evidence>
<reference evidence="1 2" key="1">
    <citation type="submission" date="2018-01" db="EMBL/GenBank/DDBJ databases">
        <title>Comparison of the Chinese Bamboo Partridge and Red Junglefowl genome sequences highlights the importance of demography in genome evolution.</title>
        <authorList>
            <person name="Tiley G.P."/>
            <person name="Kimball R.T."/>
            <person name="Braun E.L."/>
            <person name="Burleigh J.G."/>
        </authorList>
    </citation>
    <scope>NUCLEOTIDE SEQUENCE [LARGE SCALE GENOMIC DNA]</scope>
    <source>
        <strain evidence="1">RTK389</strain>
        <tissue evidence="1">Blood</tissue>
    </source>
</reference>
<accession>A0A2P4SLY5</accession>
<dbReference type="EMBL" id="PPHD01036405">
    <property type="protein sequence ID" value="POI25109.1"/>
    <property type="molecule type" value="Genomic_DNA"/>
</dbReference>
<keyword evidence="2" id="KW-1185">Reference proteome</keyword>